<evidence type="ECO:0000313" key="2">
    <source>
        <dbReference type="Proteomes" id="UP001064048"/>
    </source>
</evidence>
<protein>
    <submittedName>
        <fullName evidence="1">Uncharacterized protein</fullName>
    </submittedName>
</protein>
<comment type="caution">
    <text evidence="1">The sequence shown here is derived from an EMBL/GenBank/DDBJ whole genome shotgun (WGS) entry which is preliminary data.</text>
</comment>
<accession>A0ACC0JZC3</accession>
<gene>
    <name evidence="1" type="ORF">MSG28_000165</name>
</gene>
<evidence type="ECO:0000313" key="1">
    <source>
        <dbReference type="EMBL" id="KAI8429532.1"/>
    </source>
</evidence>
<sequence>MTMLRFVVLLCLLGLALSGPPVGKSREEIDAFQKYLESGRTNNGVRLEDRMAENPNGKAWENSGKYQGDIILDEDQVQAMVNDFSAGRNAYTWPNTKWPQNTVVYEIAAGHFTTAAQNAIIAGIRDIERNTCIRFRLRQWYDTNYVRVTYPANLVSNLGLPYDYASTMHYGGYGFSINGRPTMVALWDTAGVMGQQQWISAWDWQRVNRHYNCAGAWNRDAPVDDSAPGQLIKSSTYLSHVRLQHPAMNVACDACGETFIASVKPESKCASCGLQFLSQDALARHAAAGCDPDLSSTLTNKADKFKNLAAQSPDHPEMYSGKYQGDIVLDKEDVDDMVAQYASGRNAVIFPGLSTQWPDNTVIWTFADTHYEEPGQKEAVLEAMKLIESKTCVKFRQAEPSDRFFVNMTSYPFGCYAHVGYRVWRGPHIFNLGSTPGSDCYRQPTIVHELMHIMGFFHMHATYDRDNYVRVNYENIVSGAESDFDKWNEFQVGNLGVEYDYVSCLHYPALAWSKNFEPTIEPLREIDGVMGQREYITEKDWLRINRYHNCPGAWE</sequence>
<dbReference type="Proteomes" id="UP001064048">
    <property type="component" value="Chromosome Z"/>
</dbReference>
<keyword evidence="2" id="KW-1185">Reference proteome</keyword>
<organism evidence="1 2">
    <name type="scientific">Choristoneura fumiferana</name>
    <name type="common">Spruce budworm moth</name>
    <name type="synonym">Archips fumiferana</name>
    <dbReference type="NCBI Taxonomy" id="7141"/>
    <lineage>
        <taxon>Eukaryota</taxon>
        <taxon>Metazoa</taxon>
        <taxon>Ecdysozoa</taxon>
        <taxon>Arthropoda</taxon>
        <taxon>Hexapoda</taxon>
        <taxon>Insecta</taxon>
        <taxon>Pterygota</taxon>
        <taxon>Neoptera</taxon>
        <taxon>Endopterygota</taxon>
        <taxon>Lepidoptera</taxon>
        <taxon>Glossata</taxon>
        <taxon>Ditrysia</taxon>
        <taxon>Tortricoidea</taxon>
        <taxon>Tortricidae</taxon>
        <taxon>Tortricinae</taxon>
        <taxon>Choristoneura</taxon>
    </lineage>
</organism>
<proteinExistence type="predicted"/>
<reference evidence="1 2" key="1">
    <citation type="journal article" date="2022" name="Genome Biol. Evol.">
        <title>The Spruce Budworm Genome: Reconstructing the Evolutionary History of Antifreeze Proteins.</title>
        <authorList>
            <person name="Beliveau C."/>
            <person name="Gagne P."/>
            <person name="Picq S."/>
            <person name="Vernygora O."/>
            <person name="Keeling C.I."/>
            <person name="Pinkney K."/>
            <person name="Doucet D."/>
            <person name="Wen F."/>
            <person name="Johnston J.S."/>
            <person name="Maaroufi H."/>
            <person name="Boyle B."/>
            <person name="Laroche J."/>
            <person name="Dewar K."/>
            <person name="Juretic N."/>
            <person name="Blackburn G."/>
            <person name="Nisole A."/>
            <person name="Brunet B."/>
            <person name="Brandao M."/>
            <person name="Lumley L."/>
            <person name="Duan J."/>
            <person name="Quan G."/>
            <person name="Lucarotti C.J."/>
            <person name="Roe A.D."/>
            <person name="Sperling F.A.H."/>
            <person name="Levesque R.C."/>
            <person name="Cusson M."/>
        </authorList>
    </citation>
    <scope>NUCLEOTIDE SEQUENCE [LARGE SCALE GENOMIC DNA]</scope>
    <source>
        <strain evidence="1">Glfc:IPQL:Cfum</strain>
    </source>
</reference>
<name>A0ACC0JZC3_CHOFU</name>
<dbReference type="EMBL" id="CM046131">
    <property type="protein sequence ID" value="KAI8429532.1"/>
    <property type="molecule type" value="Genomic_DNA"/>
</dbReference>